<dbReference type="Proteomes" id="UP001165289">
    <property type="component" value="Unassembled WGS sequence"/>
</dbReference>
<dbReference type="InterPro" id="IPR010736">
    <property type="entry name" value="SHIPPO-rpt"/>
</dbReference>
<feature type="region of interest" description="Disordered" evidence="1">
    <location>
        <begin position="220"/>
        <end position="267"/>
    </location>
</feature>
<accession>A0AAV7K3E6</accession>
<dbReference type="InterPro" id="IPR051291">
    <property type="entry name" value="CIMAP"/>
</dbReference>
<feature type="region of interest" description="Disordered" evidence="1">
    <location>
        <begin position="289"/>
        <end position="339"/>
    </location>
</feature>
<comment type="caution">
    <text evidence="2">The sequence shown here is derived from an EMBL/GenBank/DDBJ whole genome shotgun (WGS) entry which is preliminary data.</text>
</comment>
<gene>
    <name evidence="2" type="ORF">LOD99_2403</name>
</gene>
<feature type="region of interest" description="Disordered" evidence="1">
    <location>
        <begin position="500"/>
        <end position="545"/>
    </location>
</feature>
<organism evidence="2 3">
    <name type="scientific">Oopsacas minuta</name>
    <dbReference type="NCBI Taxonomy" id="111878"/>
    <lineage>
        <taxon>Eukaryota</taxon>
        <taxon>Metazoa</taxon>
        <taxon>Porifera</taxon>
        <taxon>Hexactinellida</taxon>
        <taxon>Hexasterophora</taxon>
        <taxon>Lyssacinosida</taxon>
        <taxon>Leucopsacidae</taxon>
        <taxon>Oopsacas</taxon>
    </lineage>
</organism>
<sequence length="620" mass="67390">MYGRANRQLTEASSSTAKQVGPGSYERKDLQIAPKMSYSLGFAPFLSMADRTTFLDIDEQVIKTPGPAHYMPQFPFDHVKGGRSMDSKTQRFRRKSMQVPGPGTYTTSKSADWIKNRSPMKAGELGSGTGLKIGSAPKSRTVTRRTGGVKFQRQSVAPSIPSTGQAYGYEETGEGFLIPHTAPVSDATMGPAYYYPNYRETHTTNKYKGCHFAALTGDRTRFDGREGPGPGDYQSLDPPPARSGLPSDPIETTGNTHHNFPSRSSKGEIPRYHELVVLESTKKAVPGPGAYLIPSQFEDNTKDTEGNEERPPFGSSAPRFSDGKGKTPAPGSYDDPRTSLDTIRRISGMKNTPFGQSAVRFKPQHHIRQTPGPGAYDNFPINSIAAELSRKAILESCRKGAFGTTTPRVLPLSKKQDAIIPGPGKYEPKEEPSGEYHSVIAKKKTANFVSTSKRLHSPPPIIKDIPPPGSYEVATSYDMTQGKEGSHFVGQASGPFLTTSKRFLKPKDPLPETTDPDNPGPGMYETTEPDLLSKSGKKSHKTSGLIVTRSRRFTDIKSDVPGPGSYQFHPTVASSVLKGTYNASLDNPLHTADHTGLMHKHSAPNRASSANKSSQFVVVQ</sequence>
<name>A0AAV7K3E6_9METZ</name>
<evidence type="ECO:0000313" key="3">
    <source>
        <dbReference type="Proteomes" id="UP001165289"/>
    </source>
</evidence>
<dbReference type="PANTHER" id="PTHR21580">
    <property type="entry name" value="SHIPPO-1-RELATED"/>
    <property type="match status" value="1"/>
</dbReference>
<feature type="region of interest" description="Disordered" evidence="1">
    <location>
        <begin position="119"/>
        <end position="147"/>
    </location>
</feature>
<feature type="compositionally biased region" description="Basic and acidic residues" evidence="1">
    <location>
        <begin position="299"/>
        <end position="311"/>
    </location>
</feature>
<keyword evidence="3" id="KW-1185">Reference proteome</keyword>
<feature type="compositionally biased region" description="Polar residues" evidence="1">
    <location>
        <begin position="605"/>
        <end position="620"/>
    </location>
</feature>
<feature type="region of interest" description="Disordered" evidence="1">
    <location>
        <begin position="417"/>
        <end position="436"/>
    </location>
</feature>
<dbReference type="PANTHER" id="PTHR21580:SF60">
    <property type="entry name" value="SPERM-TAIL PG-RICH REPEAT-CONTAINING PROTEIN 2"/>
    <property type="match status" value="1"/>
</dbReference>
<feature type="region of interest" description="Disordered" evidence="1">
    <location>
        <begin position="592"/>
        <end position="620"/>
    </location>
</feature>
<evidence type="ECO:0000256" key="1">
    <source>
        <dbReference type="SAM" id="MobiDB-lite"/>
    </source>
</evidence>
<feature type="compositionally biased region" description="Polar residues" evidence="1">
    <location>
        <begin position="7"/>
        <end position="18"/>
    </location>
</feature>
<feature type="compositionally biased region" description="Polar residues" evidence="1">
    <location>
        <begin position="250"/>
        <end position="264"/>
    </location>
</feature>
<proteinExistence type="predicted"/>
<feature type="region of interest" description="Disordered" evidence="1">
    <location>
        <begin position="1"/>
        <end position="25"/>
    </location>
</feature>
<evidence type="ECO:0000313" key="2">
    <source>
        <dbReference type="EMBL" id="KAI6655114.1"/>
    </source>
</evidence>
<dbReference type="Pfam" id="PF07004">
    <property type="entry name" value="SHIPPO-rpt"/>
    <property type="match status" value="5"/>
</dbReference>
<reference evidence="2 3" key="1">
    <citation type="journal article" date="2023" name="BMC Biol.">
        <title>The compact genome of the sponge Oopsacas minuta (Hexactinellida) is lacking key metazoan core genes.</title>
        <authorList>
            <person name="Santini S."/>
            <person name="Schenkelaars Q."/>
            <person name="Jourda C."/>
            <person name="Duchesne M."/>
            <person name="Belahbib H."/>
            <person name="Rocher C."/>
            <person name="Selva M."/>
            <person name="Riesgo A."/>
            <person name="Vervoort M."/>
            <person name="Leys S.P."/>
            <person name="Kodjabachian L."/>
            <person name="Le Bivic A."/>
            <person name="Borchiellini C."/>
            <person name="Claverie J.M."/>
            <person name="Renard E."/>
        </authorList>
    </citation>
    <scope>NUCLEOTIDE SEQUENCE [LARGE SCALE GENOMIC DNA]</scope>
    <source>
        <strain evidence="2">SPO-2</strain>
    </source>
</reference>
<dbReference type="EMBL" id="JAKMXF010000210">
    <property type="protein sequence ID" value="KAI6655114.1"/>
    <property type="molecule type" value="Genomic_DNA"/>
</dbReference>
<dbReference type="AlphaFoldDB" id="A0AAV7K3E6"/>
<protein>
    <submittedName>
        <fullName evidence="2">Sperm-tail PG-rich repeat-containing protein 2-like</fullName>
    </submittedName>
</protein>